<sequence>MSNSSKNITVTVTIVEGVPTFSYAPDGPIIVTESTDVIFTLSNTSHPAVSFKEPLISYVPVDASRNITLSLSADEQSLTLRDTDIDKEVIGVQLVIKDAYRNTYASPDPQIINRD</sequence>
<keyword evidence="2" id="KW-1185">Reference proteome</keyword>
<dbReference type="InterPro" id="IPR015078">
    <property type="entry name" value="DP-EP"/>
</dbReference>
<dbReference type="PATRIC" id="fig|1129794.4.peg.5011"/>
<accession>K6ZTX8</accession>
<dbReference type="OrthoDB" id="6388199at2"/>
<gene>
    <name evidence="1" type="ORF">C427_5023</name>
</gene>
<dbReference type="RefSeq" id="WP_007641331.1">
    <property type="nucleotide sequence ID" value="NC_020514.1"/>
</dbReference>
<dbReference type="Proteomes" id="UP000011864">
    <property type="component" value="Chromosome"/>
</dbReference>
<proteinExistence type="predicted"/>
<dbReference type="Pfam" id="PF08985">
    <property type="entry name" value="DP-EP"/>
    <property type="match status" value="1"/>
</dbReference>
<protein>
    <submittedName>
        <fullName evidence="1">Uncharacterized protein</fullName>
    </submittedName>
</protein>
<organism evidence="1 2">
    <name type="scientific">Paraglaciecola psychrophila 170</name>
    <dbReference type="NCBI Taxonomy" id="1129794"/>
    <lineage>
        <taxon>Bacteria</taxon>
        <taxon>Pseudomonadati</taxon>
        <taxon>Pseudomonadota</taxon>
        <taxon>Gammaproteobacteria</taxon>
        <taxon>Alteromonadales</taxon>
        <taxon>Alteromonadaceae</taxon>
        <taxon>Paraglaciecola</taxon>
    </lineage>
</organism>
<dbReference type="Gene3D" id="2.60.40.420">
    <property type="entry name" value="Cupredoxins - blue copper proteins"/>
    <property type="match status" value="1"/>
</dbReference>
<evidence type="ECO:0000313" key="2">
    <source>
        <dbReference type="Proteomes" id="UP000011864"/>
    </source>
</evidence>
<dbReference type="SUPFAM" id="SSF49503">
    <property type="entry name" value="Cupredoxins"/>
    <property type="match status" value="1"/>
</dbReference>
<dbReference type="HOGENOM" id="CLU_2107341_0_0_6"/>
<dbReference type="AlphaFoldDB" id="K6ZTX8"/>
<dbReference type="STRING" id="1129794.C427_5023"/>
<dbReference type="KEGG" id="gps:C427_5023"/>
<name>K6ZTX8_9ALTE</name>
<dbReference type="EMBL" id="CP003837">
    <property type="protein sequence ID" value="AGH47122.1"/>
    <property type="molecule type" value="Genomic_DNA"/>
</dbReference>
<dbReference type="InterPro" id="IPR008972">
    <property type="entry name" value="Cupredoxin"/>
</dbReference>
<evidence type="ECO:0000313" key="1">
    <source>
        <dbReference type="EMBL" id="AGH47122.1"/>
    </source>
</evidence>
<reference evidence="1 2" key="1">
    <citation type="journal article" date="2013" name="Genome Announc.">
        <title>Complete Genome Sequence of Glaciecola psychrophila Strain 170T.</title>
        <authorList>
            <person name="Yin J."/>
            <person name="Chen J."/>
            <person name="Liu G."/>
            <person name="Yu Y."/>
            <person name="Song L."/>
            <person name="Wang X."/>
            <person name="Qu X."/>
        </authorList>
    </citation>
    <scope>NUCLEOTIDE SEQUENCE [LARGE SCALE GENOMIC DNA]</scope>
    <source>
        <strain evidence="1 2">170</strain>
    </source>
</reference>